<gene>
    <name evidence="1" type="ORF">HanXRQr2_Chr04g0175651</name>
</gene>
<evidence type="ECO:0000313" key="2">
    <source>
        <dbReference type="Proteomes" id="UP000215914"/>
    </source>
</evidence>
<reference evidence="1" key="2">
    <citation type="submission" date="2020-06" db="EMBL/GenBank/DDBJ databases">
        <title>Helianthus annuus Genome sequencing and assembly Release 2.</title>
        <authorList>
            <person name="Gouzy J."/>
            <person name="Langlade N."/>
            <person name="Munos S."/>
        </authorList>
    </citation>
    <scope>NUCLEOTIDE SEQUENCE</scope>
    <source>
        <tissue evidence="1">Leaves</tissue>
    </source>
</reference>
<name>A0A9K3J9S0_HELAN</name>
<dbReference type="EMBL" id="MNCJ02000319">
    <property type="protein sequence ID" value="KAF5810947.1"/>
    <property type="molecule type" value="Genomic_DNA"/>
</dbReference>
<comment type="caution">
    <text evidence="1">The sequence shown here is derived from an EMBL/GenBank/DDBJ whole genome shotgun (WGS) entry which is preliminary data.</text>
</comment>
<reference evidence="1" key="1">
    <citation type="journal article" date="2017" name="Nature">
        <title>The sunflower genome provides insights into oil metabolism, flowering and Asterid evolution.</title>
        <authorList>
            <person name="Badouin H."/>
            <person name="Gouzy J."/>
            <person name="Grassa C.J."/>
            <person name="Murat F."/>
            <person name="Staton S.E."/>
            <person name="Cottret L."/>
            <person name="Lelandais-Briere C."/>
            <person name="Owens G.L."/>
            <person name="Carrere S."/>
            <person name="Mayjonade B."/>
            <person name="Legrand L."/>
            <person name="Gill N."/>
            <person name="Kane N.C."/>
            <person name="Bowers J.E."/>
            <person name="Hubner S."/>
            <person name="Bellec A."/>
            <person name="Berard A."/>
            <person name="Berges H."/>
            <person name="Blanchet N."/>
            <person name="Boniface M.C."/>
            <person name="Brunel D."/>
            <person name="Catrice O."/>
            <person name="Chaidir N."/>
            <person name="Claudel C."/>
            <person name="Donnadieu C."/>
            <person name="Faraut T."/>
            <person name="Fievet G."/>
            <person name="Helmstetter N."/>
            <person name="King M."/>
            <person name="Knapp S.J."/>
            <person name="Lai Z."/>
            <person name="Le Paslier M.C."/>
            <person name="Lippi Y."/>
            <person name="Lorenzon L."/>
            <person name="Mandel J.R."/>
            <person name="Marage G."/>
            <person name="Marchand G."/>
            <person name="Marquand E."/>
            <person name="Bret-Mestries E."/>
            <person name="Morien E."/>
            <person name="Nambeesan S."/>
            <person name="Nguyen T."/>
            <person name="Pegot-Espagnet P."/>
            <person name="Pouilly N."/>
            <person name="Raftis F."/>
            <person name="Sallet E."/>
            <person name="Schiex T."/>
            <person name="Thomas J."/>
            <person name="Vandecasteele C."/>
            <person name="Vares D."/>
            <person name="Vear F."/>
            <person name="Vautrin S."/>
            <person name="Crespi M."/>
            <person name="Mangin B."/>
            <person name="Burke J.M."/>
            <person name="Salse J."/>
            <person name="Munos S."/>
            <person name="Vincourt P."/>
            <person name="Rieseberg L.H."/>
            <person name="Langlade N.B."/>
        </authorList>
    </citation>
    <scope>NUCLEOTIDE SEQUENCE</scope>
    <source>
        <tissue evidence="1">Leaves</tissue>
    </source>
</reference>
<sequence length="71" mass="8387">MSDYSLHSSHMYFWACDMRNPDGSSFVELVFSSFSADDEDYAGFDYSLIGQLSEVRLVYLNRFIQEWEMFC</sequence>
<proteinExistence type="predicted"/>
<dbReference type="Proteomes" id="UP000215914">
    <property type="component" value="Unassembled WGS sequence"/>
</dbReference>
<evidence type="ECO:0000313" key="1">
    <source>
        <dbReference type="EMBL" id="KAF5810947.1"/>
    </source>
</evidence>
<dbReference type="PANTHER" id="PTHR45523">
    <property type="entry name" value="TETRATRICOPEPTIDE REPEAT (TPR)-CONTAINING PROTEIN-RELATED"/>
    <property type="match status" value="1"/>
</dbReference>
<dbReference type="Gramene" id="mRNA:HanXRQr2_Chr04g0175651">
    <property type="protein sequence ID" value="mRNA:HanXRQr2_Chr04g0175651"/>
    <property type="gene ID" value="HanXRQr2_Chr04g0175651"/>
</dbReference>
<dbReference type="AlphaFoldDB" id="A0A9K3J9S0"/>
<keyword evidence="2" id="KW-1185">Reference proteome</keyword>
<accession>A0A9K3J9S0</accession>
<protein>
    <submittedName>
        <fullName evidence="1">Uncharacterized protein</fullName>
    </submittedName>
</protein>
<organism evidence="1 2">
    <name type="scientific">Helianthus annuus</name>
    <name type="common">Common sunflower</name>
    <dbReference type="NCBI Taxonomy" id="4232"/>
    <lineage>
        <taxon>Eukaryota</taxon>
        <taxon>Viridiplantae</taxon>
        <taxon>Streptophyta</taxon>
        <taxon>Embryophyta</taxon>
        <taxon>Tracheophyta</taxon>
        <taxon>Spermatophyta</taxon>
        <taxon>Magnoliopsida</taxon>
        <taxon>eudicotyledons</taxon>
        <taxon>Gunneridae</taxon>
        <taxon>Pentapetalae</taxon>
        <taxon>asterids</taxon>
        <taxon>campanulids</taxon>
        <taxon>Asterales</taxon>
        <taxon>Asteraceae</taxon>
        <taxon>Asteroideae</taxon>
        <taxon>Heliantheae alliance</taxon>
        <taxon>Heliantheae</taxon>
        <taxon>Helianthus</taxon>
    </lineage>
</organism>
<dbReference type="PANTHER" id="PTHR45523:SF3">
    <property type="entry name" value="VACUOLAR PROTEIN SORTING-ASSOCIATED PROTEIN 13A"/>
    <property type="match status" value="1"/>
</dbReference>